<feature type="domain" description="Peptidase S59" evidence="10">
    <location>
        <begin position="475"/>
        <end position="538"/>
    </location>
</feature>
<gene>
    <name evidence="11" type="ORF">POM88_011686</name>
</gene>
<dbReference type="GO" id="GO:0006606">
    <property type="term" value="P:protein import into nucleus"/>
    <property type="evidence" value="ECO:0007669"/>
    <property type="project" value="TreeGrafter"/>
</dbReference>
<sequence>MSHGSTTVSQVPACIASSSSGSGSGCMTSSGQATVPWFRSNLPGTNPFSFGTQSSFSGNQVKAPIFGPSDKSSSGDKRGSRVTSYTKTTTKDDRGARNFFVSISAMPAYQNKSHEELRWEDHDQFNAGRFVLYEFPICAGAVPVSVQSNDFRNPFARNDSTFPSPITPSVPSNQFSTIVTPPSSGQYSFPNPEPPSVPSNPSATTVTLPSIGQYSILNPAPPSFPSNPYATTVTLPSIGQCPVLNPVPPSVPSNPFFTTPVSIFGGQTTLAQQSPSQNTELKQSPIANPFGTPSAVPQMSTEGTRTPLPVCDKPAPARSPSLLHIRHLSYHKQIWLPIQKYKANNDGPKVAFFDDAQKTPTTPKKEAPLLPRSNPRAFISDLYEEVNLRANFNITSFENASIETYENGEVELLSEPDQDGKVNQDKDGKSIDRTRISSKTDAPEHNCNTDSVCGDLPIKKEISTNVYELMPKLKHSDYFFEPQVEELAIKESYEPGFCGNVRGFVVGRRGYGSIKFLEETQTCGSLILNLTLSSEIAR</sequence>
<evidence type="ECO:0000256" key="9">
    <source>
        <dbReference type="SAM" id="MobiDB-lite"/>
    </source>
</evidence>
<keyword evidence="8" id="KW-0539">Nucleus</keyword>
<comment type="subcellular location">
    <subcellularLocation>
        <location evidence="1">Nucleus</location>
        <location evidence="1">Nuclear pore complex</location>
    </subcellularLocation>
</comment>
<feature type="region of interest" description="Disordered" evidence="9">
    <location>
        <begin position="180"/>
        <end position="203"/>
    </location>
</feature>
<evidence type="ECO:0000256" key="6">
    <source>
        <dbReference type="ARBA" id="ARBA00023010"/>
    </source>
</evidence>
<dbReference type="AlphaFoldDB" id="A0AAD8IVB9"/>
<dbReference type="PANTHER" id="PTHR23198">
    <property type="entry name" value="NUCLEOPORIN"/>
    <property type="match status" value="1"/>
</dbReference>
<dbReference type="InterPro" id="IPR007230">
    <property type="entry name" value="Nup98_auto-Pept-S59_dom"/>
</dbReference>
<proteinExistence type="inferred from homology"/>
<dbReference type="GO" id="GO:0044614">
    <property type="term" value="C:nuclear pore cytoplasmic filaments"/>
    <property type="evidence" value="ECO:0007669"/>
    <property type="project" value="TreeGrafter"/>
</dbReference>
<protein>
    <recommendedName>
        <fullName evidence="10">Peptidase S59 domain-containing protein</fullName>
    </recommendedName>
</protein>
<dbReference type="GO" id="GO:0000973">
    <property type="term" value="P:post-transcriptional tethering of RNA polymerase II gene DNA at nuclear periphery"/>
    <property type="evidence" value="ECO:0007669"/>
    <property type="project" value="TreeGrafter"/>
</dbReference>
<feature type="region of interest" description="Disordered" evidence="9">
    <location>
        <begin position="353"/>
        <end position="372"/>
    </location>
</feature>
<reference evidence="11" key="1">
    <citation type="submission" date="2023-02" db="EMBL/GenBank/DDBJ databases">
        <title>Genome of toxic invasive species Heracleum sosnowskyi carries increased number of genes despite the absence of recent whole-genome duplications.</title>
        <authorList>
            <person name="Schelkunov M."/>
            <person name="Shtratnikova V."/>
            <person name="Makarenko M."/>
            <person name="Klepikova A."/>
            <person name="Omelchenko D."/>
            <person name="Novikova G."/>
            <person name="Obukhova E."/>
            <person name="Bogdanov V."/>
            <person name="Penin A."/>
            <person name="Logacheva M."/>
        </authorList>
    </citation>
    <scope>NUCLEOTIDE SEQUENCE</scope>
    <source>
        <strain evidence="11">Hsosn_3</strain>
        <tissue evidence="11">Leaf</tissue>
    </source>
</reference>
<dbReference type="GO" id="GO:0017056">
    <property type="term" value="F:structural constituent of nuclear pore"/>
    <property type="evidence" value="ECO:0007669"/>
    <property type="project" value="InterPro"/>
</dbReference>
<evidence type="ECO:0000259" key="10">
    <source>
        <dbReference type="PROSITE" id="PS51434"/>
    </source>
</evidence>
<evidence type="ECO:0000313" key="11">
    <source>
        <dbReference type="EMBL" id="KAK1392630.1"/>
    </source>
</evidence>
<dbReference type="Gene3D" id="3.30.1610.10">
    <property type="entry name" value="Peptidase S59, nucleoporin"/>
    <property type="match status" value="1"/>
</dbReference>
<feature type="compositionally biased region" description="Basic and acidic residues" evidence="9">
    <location>
        <begin position="418"/>
        <end position="435"/>
    </location>
</feature>
<keyword evidence="7" id="KW-0906">Nuclear pore complex</keyword>
<dbReference type="Proteomes" id="UP001237642">
    <property type="component" value="Unassembled WGS sequence"/>
</dbReference>
<comment type="caution">
    <text evidence="11">The sequence shown here is derived from an EMBL/GenBank/DDBJ whole genome shotgun (WGS) entry which is preliminary data.</text>
</comment>
<evidence type="ECO:0000256" key="7">
    <source>
        <dbReference type="ARBA" id="ARBA00023132"/>
    </source>
</evidence>
<evidence type="ECO:0000256" key="8">
    <source>
        <dbReference type="ARBA" id="ARBA00023242"/>
    </source>
</evidence>
<evidence type="ECO:0000313" key="12">
    <source>
        <dbReference type="Proteomes" id="UP001237642"/>
    </source>
</evidence>
<dbReference type="GO" id="GO:0006405">
    <property type="term" value="P:RNA export from nucleus"/>
    <property type="evidence" value="ECO:0007669"/>
    <property type="project" value="TreeGrafter"/>
</dbReference>
<organism evidence="11 12">
    <name type="scientific">Heracleum sosnowskyi</name>
    <dbReference type="NCBI Taxonomy" id="360622"/>
    <lineage>
        <taxon>Eukaryota</taxon>
        <taxon>Viridiplantae</taxon>
        <taxon>Streptophyta</taxon>
        <taxon>Embryophyta</taxon>
        <taxon>Tracheophyta</taxon>
        <taxon>Spermatophyta</taxon>
        <taxon>Magnoliopsida</taxon>
        <taxon>eudicotyledons</taxon>
        <taxon>Gunneridae</taxon>
        <taxon>Pentapetalae</taxon>
        <taxon>asterids</taxon>
        <taxon>campanulids</taxon>
        <taxon>Apiales</taxon>
        <taxon>Apiaceae</taxon>
        <taxon>Apioideae</taxon>
        <taxon>apioid superclade</taxon>
        <taxon>Tordylieae</taxon>
        <taxon>Tordyliinae</taxon>
        <taxon>Heracleum</taxon>
    </lineage>
</organism>
<reference evidence="11" key="2">
    <citation type="submission" date="2023-05" db="EMBL/GenBank/DDBJ databases">
        <authorList>
            <person name="Schelkunov M.I."/>
        </authorList>
    </citation>
    <scope>NUCLEOTIDE SEQUENCE</scope>
    <source>
        <strain evidence="11">Hsosn_3</strain>
        <tissue evidence="11">Leaf</tissue>
    </source>
</reference>
<dbReference type="EMBL" id="JAUIZM010000003">
    <property type="protein sequence ID" value="KAK1392630.1"/>
    <property type="molecule type" value="Genomic_DNA"/>
</dbReference>
<keyword evidence="4" id="KW-0509">mRNA transport</keyword>
<name>A0AAD8IVB9_9APIA</name>
<dbReference type="InterPro" id="IPR037665">
    <property type="entry name" value="Nucleoporin_S59-like"/>
</dbReference>
<evidence type="ECO:0000256" key="5">
    <source>
        <dbReference type="ARBA" id="ARBA00022927"/>
    </source>
</evidence>
<evidence type="ECO:0000256" key="3">
    <source>
        <dbReference type="ARBA" id="ARBA00022448"/>
    </source>
</evidence>
<keyword evidence="3" id="KW-0813">Transport</keyword>
<dbReference type="SUPFAM" id="SSF82215">
    <property type="entry name" value="C-terminal autoproteolytic domain of nucleoporin nup98"/>
    <property type="match status" value="1"/>
</dbReference>
<evidence type="ECO:0000256" key="2">
    <source>
        <dbReference type="ARBA" id="ARBA00008926"/>
    </source>
</evidence>
<accession>A0AAD8IVB9</accession>
<keyword evidence="12" id="KW-1185">Reference proteome</keyword>
<dbReference type="GO" id="GO:0034398">
    <property type="term" value="P:telomere tethering at nuclear periphery"/>
    <property type="evidence" value="ECO:0007669"/>
    <property type="project" value="TreeGrafter"/>
</dbReference>
<keyword evidence="6" id="KW-0811">Translocation</keyword>
<evidence type="ECO:0000256" key="1">
    <source>
        <dbReference type="ARBA" id="ARBA00004567"/>
    </source>
</evidence>
<feature type="region of interest" description="Disordered" evidence="9">
    <location>
        <begin position="413"/>
        <end position="444"/>
    </location>
</feature>
<dbReference type="GO" id="GO:0008139">
    <property type="term" value="F:nuclear localization sequence binding"/>
    <property type="evidence" value="ECO:0007669"/>
    <property type="project" value="TreeGrafter"/>
</dbReference>
<dbReference type="InterPro" id="IPR036903">
    <property type="entry name" value="Nup98_auto-Pept-S59_dom_sf"/>
</dbReference>
<keyword evidence="5" id="KW-0653">Protein transport</keyword>
<evidence type="ECO:0000256" key="4">
    <source>
        <dbReference type="ARBA" id="ARBA00022816"/>
    </source>
</evidence>
<dbReference type="GO" id="GO:0003723">
    <property type="term" value="F:RNA binding"/>
    <property type="evidence" value="ECO:0007669"/>
    <property type="project" value="TreeGrafter"/>
</dbReference>
<dbReference type="Gene3D" id="1.10.10.2360">
    <property type="match status" value="1"/>
</dbReference>
<dbReference type="GO" id="GO:0051028">
    <property type="term" value="P:mRNA transport"/>
    <property type="evidence" value="ECO:0007669"/>
    <property type="project" value="UniProtKB-KW"/>
</dbReference>
<dbReference type="PROSITE" id="PS51434">
    <property type="entry name" value="NUP_C"/>
    <property type="match status" value="1"/>
</dbReference>
<comment type="similarity">
    <text evidence="2">Belongs to the nucleoporin GLFG family.</text>
</comment>
<dbReference type="PANTHER" id="PTHR23198:SF6">
    <property type="entry name" value="NUCLEAR PORE COMPLEX PROTEIN NUP98-NUP96"/>
    <property type="match status" value="1"/>
</dbReference>
<feature type="region of interest" description="Disordered" evidence="9">
    <location>
        <begin position="61"/>
        <end position="89"/>
    </location>
</feature>